<dbReference type="PANTHER" id="PTHR47866">
    <property type="entry name" value="HYDROXYPROLINE-RICH GLYCOPROTEIN FAMILY PROTEIN"/>
    <property type="match status" value="1"/>
</dbReference>
<proteinExistence type="predicted"/>
<evidence type="ECO:0000313" key="5">
    <source>
        <dbReference type="Proteomes" id="UP000036987"/>
    </source>
</evidence>
<dbReference type="InterPro" id="IPR025742">
    <property type="entry name" value="CSTF2_hinge"/>
</dbReference>
<dbReference type="Proteomes" id="UP000036987">
    <property type="component" value="Unassembled WGS sequence"/>
</dbReference>
<feature type="region of interest" description="Disordered" evidence="1">
    <location>
        <begin position="208"/>
        <end position="234"/>
    </location>
</feature>
<reference evidence="5" key="1">
    <citation type="journal article" date="2016" name="Nature">
        <title>The genome of the seagrass Zostera marina reveals angiosperm adaptation to the sea.</title>
        <authorList>
            <person name="Olsen J.L."/>
            <person name="Rouze P."/>
            <person name="Verhelst B."/>
            <person name="Lin Y.-C."/>
            <person name="Bayer T."/>
            <person name="Collen J."/>
            <person name="Dattolo E."/>
            <person name="De Paoli E."/>
            <person name="Dittami S."/>
            <person name="Maumus F."/>
            <person name="Michel G."/>
            <person name="Kersting A."/>
            <person name="Lauritano C."/>
            <person name="Lohaus R."/>
            <person name="Toepel M."/>
            <person name="Tonon T."/>
            <person name="Vanneste K."/>
            <person name="Amirebrahimi M."/>
            <person name="Brakel J."/>
            <person name="Bostroem C."/>
            <person name="Chovatia M."/>
            <person name="Grimwood J."/>
            <person name="Jenkins J.W."/>
            <person name="Jueterbock A."/>
            <person name="Mraz A."/>
            <person name="Stam W.T."/>
            <person name="Tice H."/>
            <person name="Bornberg-Bauer E."/>
            <person name="Green P.J."/>
            <person name="Pearson G.A."/>
            <person name="Procaccini G."/>
            <person name="Duarte C.M."/>
            <person name="Schmutz J."/>
            <person name="Reusch T.B.H."/>
            <person name="Van de Peer Y."/>
        </authorList>
    </citation>
    <scope>NUCLEOTIDE SEQUENCE [LARGE SCALE GENOMIC DNA]</scope>
    <source>
        <strain evidence="5">cv. Finnish</strain>
    </source>
</reference>
<evidence type="ECO:0008006" key="6">
    <source>
        <dbReference type="Google" id="ProtNLM"/>
    </source>
</evidence>
<dbReference type="GO" id="GO:0035194">
    <property type="term" value="P:regulatory ncRNA-mediated post-transcriptional gene silencing"/>
    <property type="evidence" value="ECO:0000318"/>
    <property type="project" value="GO_Central"/>
</dbReference>
<comment type="caution">
    <text evidence="4">The sequence shown here is derived from an EMBL/GenBank/DDBJ whole genome shotgun (WGS) entry which is preliminary data.</text>
</comment>
<feature type="compositionally biased region" description="Pro residues" evidence="1">
    <location>
        <begin position="276"/>
        <end position="286"/>
    </location>
</feature>
<feature type="compositionally biased region" description="Low complexity" evidence="1">
    <location>
        <begin position="111"/>
        <end position="134"/>
    </location>
</feature>
<feature type="domain" description="Transcription termination and cleavage factor C-terminal" evidence="2">
    <location>
        <begin position="355"/>
        <end position="387"/>
    </location>
</feature>
<dbReference type="InterPro" id="IPR026896">
    <property type="entry name" value="CSTF_C"/>
</dbReference>
<sequence>MQQQQHGGGDDLTSQIVGMSKTQLYDVMTQMKTLIEKNQNQARTILIDNPSLTKSLFQAQIMLGMVRPSPVMPNISQPPSQQPQQLKHTGQQVNVQSSKFLAEPALQGPFSSSQPQQHSSKQQYASQQSMSMPSPSLPPMNFQPQSLPSHSVPSAHQINGPVNSQVASVSFPPSSQMHNPFSSTSSAQQHPHSHLQSHMPMITNQTQHSIQSGGVPHQPPLPSQPRPTSMQPFQHQHHSQIPHNMNYQFPGAPPQMPLQPLFHSGANIPGFQQGQPPLPNLPPPSHPHYMGGSHSGPEFGNQGPSPMQQVERGGSPWVPGSSDPATGGQLQGHPPPPMPGQPRTQQQQLTNEMEKALLQQVMSLTPEQINLLPPEQRQQVVQLQQILR</sequence>
<dbReference type="AlphaFoldDB" id="A0A0K9P2Y4"/>
<gene>
    <name evidence="4" type="ORF">ZOSMA_452G00050</name>
</gene>
<feature type="domain" description="Cleavage stimulation factor subunit 2 hinge" evidence="3">
    <location>
        <begin position="10"/>
        <end position="69"/>
    </location>
</feature>
<dbReference type="PANTHER" id="PTHR47866:SF2">
    <property type="entry name" value="HYDROXYPROLINE-RICH GLYCOPROTEIN FAMILY PROTEIN"/>
    <property type="match status" value="1"/>
</dbReference>
<evidence type="ECO:0000259" key="2">
    <source>
        <dbReference type="Pfam" id="PF14304"/>
    </source>
</evidence>
<keyword evidence="5" id="KW-1185">Reference proteome</keyword>
<protein>
    <recommendedName>
        <fullName evidence="6">Cleavage stimulation factor subunit 2 hinge domain-containing protein</fullName>
    </recommendedName>
</protein>
<dbReference type="GO" id="GO:0006396">
    <property type="term" value="P:RNA processing"/>
    <property type="evidence" value="ECO:0000318"/>
    <property type="project" value="GO_Central"/>
</dbReference>
<feature type="region of interest" description="Disordered" evidence="1">
    <location>
        <begin position="69"/>
        <end position="93"/>
    </location>
</feature>
<organism evidence="4 5">
    <name type="scientific">Zostera marina</name>
    <name type="common">Eelgrass</name>
    <dbReference type="NCBI Taxonomy" id="29655"/>
    <lineage>
        <taxon>Eukaryota</taxon>
        <taxon>Viridiplantae</taxon>
        <taxon>Streptophyta</taxon>
        <taxon>Embryophyta</taxon>
        <taxon>Tracheophyta</taxon>
        <taxon>Spermatophyta</taxon>
        <taxon>Magnoliopsida</taxon>
        <taxon>Liliopsida</taxon>
        <taxon>Zosteraceae</taxon>
        <taxon>Zostera</taxon>
    </lineage>
</organism>
<feature type="region of interest" description="Disordered" evidence="1">
    <location>
        <begin position="106"/>
        <end position="195"/>
    </location>
</feature>
<accession>A0A0K9P2Y4</accession>
<dbReference type="Gene3D" id="1.10.20.70">
    <property type="entry name" value="Transcription termination and cleavage factor, C-terminal domain"/>
    <property type="match status" value="1"/>
</dbReference>
<dbReference type="OrthoDB" id="272703at2759"/>
<dbReference type="Pfam" id="PF14304">
    <property type="entry name" value="CSTF_C"/>
    <property type="match status" value="1"/>
</dbReference>
<evidence type="ECO:0000259" key="3">
    <source>
        <dbReference type="Pfam" id="PF14327"/>
    </source>
</evidence>
<evidence type="ECO:0000313" key="4">
    <source>
        <dbReference type="EMBL" id="KMZ62570.1"/>
    </source>
</evidence>
<feature type="region of interest" description="Disordered" evidence="1">
    <location>
        <begin position="265"/>
        <end position="351"/>
    </location>
</feature>
<dbReference type="InterPro" id="IPR038192">
    <property type="entry name" value="CSTF_C_sf"/>
</dbReference>
<dbReference type="OMA" id="NSQSMQM"/>
<dbReference type="STRING" id="29655.A0A0K9P2Y4"/>
<name>A0A0K9P2Y4_ZOSMR</name>
<evidence type="ECO:0000256" key="1">
    <source>
        <dbReference type="SAM" id="MobiDB-lite"/>
    </source>
</evidence>
<dbReference type="GO" id="GO:0031124">
    <property type="term" value="P:mRNA 3'-end processing"/>
    <property type="evidence" value="ECO:0007669"/>
    <property type="project" value="InterPro"/>
</dbReference>
<dbReference type="EMBL" id="LFYR01001335">
    <property type="protein sequence ID" value="KMZ62570.1"/>
    <property type="molecule type" value="Genomic_DNA"/>
</dbReference>
<feature type="compositionally biased region" description="Polar residues" evidence="1">
    <location>
        <begin position="142"/>
        <end position="195"/>
    </location>
</feature>
<dbReference type="Pfam" id="PF14327">
    <property type="entry name" value="CSTF2_hinge"/>
    <property type="match status" value="1"/>
</dbReference>